<dbReference type="EMBL" id="ABIB01000001">
    <property type="protein sequence ID" value="EDP98528.1"/>
    <property type="molecule type" value="Genomic_DNA"/>
</dbReference>
<feature type="signal peptide" evidence="1">
    <location>
        <begin position="1"/>
        <end position="23"/>
    </location>
</feature>
<feature type="chain" id="PRO_5002737600" evidence="1">
    <location>
        <begin position="24"/>
        <end position="249"/>
    </location>
</feature>
<reference evidence="2 3" key="1">
    <citation type="journal article" date="2011" name="J. Bacteriol.">
        <title>Genome sequence of the algicidal bacterium Kordia algicida OT-1.</title>
        <authorList>
            <person name="Lee H.S."/>
            <person name="Kang S.G."/>
            <person name="Kwon K.K."/>
            <person name="Lee J.H."/>
            <person name="Kim S.J."/>
        </authorList>
    </citation>
    <scope>NUCLEOTIDE SEQUENCE [LARGE SCALE GENOMIC DNA]</scope>
    <source>
        <strain evidence="2 3">OT-1</strain>
    </source>
</reference>
<dbReference type="HOGENOM" id="CLU_1159878_0_0_10"/>
<dbReference type="Proteomes" id="UP000002945">
    <property type="component" value="Unassembled WGS sequence"/>
</dbReference>
<sequence>MKSILKKSSVCVLMLLCTITTFAQQTVNVTSTHAPSVVLFLVPHNNPLFALGYTNDANKSILEVANGSQFHEEEFKDAKISSSQVVFKARYNAYLDEMEIKRQDDKIGYINKNLKKEKISFQTEDRTYKILETDNYSKKRVLGYFKVLKENDYVSLYRKDLKQLNIGLEKTPYMIPAPKIITEFRDTKSEFYVEFKKSGHAIKLSRTRGGVAKLFEDKRAIVKQFIKENNLKVTKEEDIIKVIDYVNSL</sequence>
<comment type="caution">
    <text evidence="2">The sequence shown here is derived from an EMBL/GenBank/DDBJ whole genome shotgun (WGS) entry which is preliminary data.</text>
</comment>
<dbReference type="RefSeq" id="WP_007095539.1">
    <property type="nucleotide sequence ID" value="NZ_CP142125.1"/>
</dbReference>
<proteinExistence type="predicted"/>
<accession>A9DLB4</accession>
<dbReference type="STRING" id="391587.KAOT1_14962"/>
<dbReference type="OrthoDB" id="978006at2"/>
<evidence type="ECO:0000313" key="2">
    <source>
        <dbReference type="EMBL" id="EDP98528.1"/>
    </source>
</evidence>
<protein>
    <submittedName>
        <fullName evidence="2">Uncharacterized protein</fullName>
    </submittedName>
</protein>
<evidence type="ECO:0000313" key="3">
    <source>
        <dbReference type="Proteomes" id="UP000002945"/>
    </source>
</evidence>
<keyword evidence="1" id="KW-0732">Signal</keyword>
<name>A9DLB4_9FLAO</name>
<evidence type="ECO:0000256" key="1">
    <source>
        <dbReference type="SAM" id="SignalP"/>
    </source>
</evidence>
<organism evidence="2 3">
    <name type="scientific">Kordia algicida OT-1</name>
    <dbReference type="NCBI Taxonomy" id="391587"/>
    <lineage>
        <taxon>Bacteria</taxon>
        <taxon>Pseudomonadati</taxon>
        <taxon>Bacteroidota</taxon>
        <taxon>Flavobacteriia</taxon>
        <taxon>Flavobacteriales</taxon>
        <taxon>Flavobacteriaceae</taxon>
        <taxon>Kordia</taxon>
    </lineage>
</organism>
<dbReference type="AlphaFoldDB" id="A9DLB4"/>
<keyword evidence="3" id="KW-1185">Reference proteome</keyword>
<gene>
    <name evidence="2" type="ORF">KAOT1_14962</name>
</gene>